<protein>
    <submittedName>
        <fullName evidence="1">Uncharacterized protein</fullName>
    </submittedName>
</protein>
<proteinExistence type="predicted"/>
<reference evidence="1" key="2">
    <citation type="journal article" date="2015" name="Fish Shellfish Immunol.">
        <title>Early steps in the European eel (Anguilla anguilla)-Vibrio vulnificus interaction in the gills: Role of the RtxA13 toxin.</title>
        <authorList>
            <person name="Callol A."/>
            <person name="Pajuelo D."/>
            <person name="Ebbesson L."/>
            <person name="Teles M."/>
            <person name="MacKenzie S."/>
            <person name="Amaro C."/>
        </authorList>
    </citation>
    <scope>NUCLEOTIDE SEQUENCE</scope>
</reference>
<sequence length="71" mass="8293">MTVLLQNPPLNYINHHHHHHGISSKRKQIRFILIVCAPCFFFVVKKTLRIFKNLLVFQPLAGYRGQTLGLK</sequence>
<dbReference type="EMBL" id="GBXM01004132">
    <property type="protein sequence ID" value="JAI04446.1"/>
    <property type="molecule type" value="Transcribed_RNA"/>
</dbReference>
<dbReference type="AlphaFoldDB" id="A0A0E9XRG4"/>
<name>A0A0E9XRG4_ANGAN</name>
<evidence type="ECO:0000313" key="1">
    <source>
        <dbReference type="EMBL" id="JAI04446.1"/>
    </source>
</evidence>
<reference evidence="1" key="1">
    <citation type="submission" date="2014-11" db="EMBL/GenBank/DDBJ databases">
        <authorList>
            <person name="Amaro Gonzalez C."/>
        </authorList>
    </citation>
    <scope>NUCLEOTIDE SEQUENCE</scope>
</reference>
<accession>A0A0E9XRG4</accession>
<organism evidence="1">
    <name type="scientific">Anguilla anguilla</name>
    <name type="common">European freshwater eel</name>
    <name type="synonym">Muraena anguilla</name>
    <dbReference type="NCBI Taxonomy" id="7936"/>
    <lineage>
        <taxon>Eukaryota</taxon>
        <taxon>Metazoa</taxon>
        <taxon>Chordata</taxon>
        <taxon>Craniata</taxon>
        <taxon>Vertebrata</taxon>
        <taxon>Euteleostomi</taxon>
        <taxon>Actinopterygii</taxon>
        <taxon>Neopterygii</taxon>
        <taxon>Teleostei</taxon>
        <taxon>Anguilliformes</taxon>
        <taxon>Anguillidae</taxon>
        <taxon>Anguilla</taxon>
    </lineage>
</organism>